<dbReference type="PANTHER" id="PTHR48014:SF21">
    <property type="entry name" value="SERINE_THREONINE-PROTEIN KINASE FRAY2"/>
    <property type="match status" value="1"/>
</dbReference>
<dbReference type="GO" id="GO:0004672">
    <property type="term" value="F:protein kinase activity"/>
    <property type="evidence" value="ECO:0007669"/>
    <property type="project" value="InterPro"/>
</dbReference>
<organism evidence="3 4">
    <name type="scientific">Octopus sinensis</name>
    <name type="common">East Asian common octopus</name>
    <dbReference type="NCBI Taxonomy" id="2607531"/>
    <lineage>
        <taxon>Eukaryota</taxon>
        <taxon>Metazoa</taxon>
        <taxon>Spiralia</taxon>
        <taxon>Lophotrochozoa</taxon>
        <taxon>Mollusca</taxon>
        <taxon>Cephalopoda</taxon>
        <taxon>Coleoidea</taxon>
        <taxon>Octopodiformes</taxon>
        <taxon>Octopoda</taxon>
        <taxon>Incirrata</taxon>
        <taxon>Octopodidae</taxon>
        <taxon>Octopus</taxon>
    </lineage>
</organism>
<dbReference type="Pfam" id="PF00069">
    <property type="entry name" value="Pkinase"/>
    <property type="match status" value="1"/>
</dbReference>
<proteinExistence type="inferred from homology"/>
<dbReference type="RefSeq" id="XP_029637280.1">
    <property type="nucleotide sequence ID" value="XM_029781420.2"/>
</dbReference>
<dbReference type="Gene3D" id="3.30.200.20">
    <property type="entry name" value="Phosphorylase Kinase, domain 1"/>
    <property type="match status" value="1"/>
</dbReference>
<evidence type="ECO:0000313" key="3">
    <source>
        <dbReference type="Proteomes" id="UP000515154"/>
    </source>
</evidence>
<dbReference type="GO" id="GO:0006611">
    <property type="term" value="P:protein export from nucleus"/>
    <property type="evidence" value="ECO:0007669"/>
    <property type="project" value="TreeGrafter"/>
</dbReference>
<keyword evidence="3" id="KW-1185">Reference proteome</keyword>
<keyword evidence="4" id="KW-0808">Transferase</keyword>
<evidence type="ECO:0000313" key="4">
    <source>
        <dbReference type="RefSeq" id="XP_029637280.1"/>
    </source>
</evidence>
<dbReference type="PANTHER" id="PTHR48014">
    <property type="entry name" value="SERINE/THREONINE-PROTEIN KINASE FRAY2"/>
    <property type="match status" value="1"/>
</dbReference>
<evidence type="ECO:0000259" key="2">
    <source>
        <dbReference type="PROSITE" id="PS50011"/>
    </source>
</evidence>
<dbReference type="GO" id="GO:1902554">
    <property type="term" value="C:serine/threonine protein kinase complex"/>
    <property type="evidence" value="ECO:0007669"/>
    <property type="project" value="TreeGrafter"/>
</dbReference>
<dbReference type="KEGG" id="osn:115212758"/>
<protein>
    <submittedName>
        <fullName evidence="4">STE20-related kinase adapter protein alpha isoform X1</fullName>
    </submittedName>
</protein>
<dbReference type="GO" id="GO:0005524">
    <property type="term" value="F:ATP binding"/>
    <property type="evidence" value="ECO:0007669"/>
    <property type="project" value="InterPro"/>
</dbReference>
<sequence length="419" mass="46911">MVLIDFVTTSGTNVDVNPSSHCACTKARVGDSPVSAPFDRDLQYPSNENQLEASPENNAEMVKYEPNRSHYTLYSLIGHGFCDAVTVYLAKHRPSGTNVAIKKIDLENIFTDIADLQKEIALVQQLQHDKILKFYTTFVYDHELWIIMPFMAYGSCKDIFHAYFTSGLPEQAIAYILRDTIKSLEYLHSRGIIHRAVKASHVLISASGTVQLSGLHNALSMIQSGKRLRRLHDYPAAAINILLWLSPEILEQNMAGYDTRSDIYSIGILACELANGYAPFADMPVTQMLLAKLNGTKPVLLDSRTIIEFGGVHSTMSNRLSTNIAKESPAYTRTFSYAFHNFVDMCLEKEAHMRLPLSSLLNHAFLKNLRKNTADILPGLLHPVTPLTDISKLPKQDGSEMDELIDATEDISIEDKWIF</sequence>
<comment type="similarity">
    <text evidence="1">Belongs to the protein kinase superfamily. STE Ser/Thr protein kinase family. STE20 subfamily.</text>
</comment>
<evidence type="ECO:0000256" key="1">
    <source>
        <dbReference type="ARBA" id="ARBA00008874"/>
    </source>
</evidence>
<accession>A0A6P7SGG5</accession>
<name>A0A6P7SGG5_9MOLL</name>
<dbReference type="InterPro" id="IPR047173">
    <property type="entry name" value="STRAD_A/B-like"/>
</dbReference>
<dbReference type="InterPro" id="IPR011009">
    <property type="entry name" value="Kinase-like_dom_sf"/>
</dbReference>
<dbReference type="AlphaFoldDB" id="A0A6P7SGG5"/>
<dbReference type="InterPro" id="IPR000719">
    <property type="entry name" value="Prot_kinase_dom"/>
</dbReference>
<dbReference type="SUPFAM" id="SSF56112">
    <property type="entry name" value="Protein kinase-like (PK-like)"/>
    <property type="match status" value="1"/>
</dbReference>
<reference evidence="4" key="1">
    <citation type="submission" date="2025-08" db="UniProtKB">
        <authorList>
            <consortium name="RefSeq"/>
        </authorList>
    </citation>
    <scope>IDENTIFICATION</scope>
</reference>
<feature type="domain" description="Protein kinase" evidence="2">
    <location>
        <begin position="71"/>
        <end position="366"/>
    </location>
</feature>
<dbReference type="GO" id="GO:0043539">
    <property type="term" value="F:protein serine/threonine kinase activator activity"/>
    <property type="evidence" value="ECO:0007669"/>
    <property type="project" value="InterPro"/>
</dbReference>
<dbReference type="Gene3D" id="1.10.510.10">
    <property type="entry name" value="Transferase(Phosphotransferase) domain 1"/>
    <property type="match status" value="1"/>
</dbReference>
<dbReference type="PROSITE" id="PS50011">
    <property type="entry name" value="PROTEIN_KINASE_DOM"/>
    <property type="match status" value="1"/>
</dbReference>
<dbReference type="Proteomes" id="UP000515154">
    <property type="component" value="Linkage group LG6"/>
</dbReference>
<keyword evidence="4" id="KW-0418">Kinase</keyword>
<gene>
    <name evidence="4" type="primary">LOC115212758</name>
</gene>